<dbReference type="Proteomes" id="UP001431010">
    <property type="component" value="Chromosome"/>
</dbReference>
<protein>
    <recommendedName>
        <fullName evidence="3">Apea-like HEPN domain-containing protein</fullName>
    </recommendedName>
</protein>
<accession>A0ABY3RGX3</accession>
<dbReference type="EMBL" id="CP088156">
    <property type="protein sequence ID" value="UFZ06729.1"/>
    <property type="molecule type" value="Genomic_DNA"/>
</dbReference>
<reference evidence="1" key="1">
    <citation type="journal article" date="2024" name="Antonie Van Leeuwenhoek">
        <title>Bradyrhizobium ontarionense sp. nov., a novel bacterial symbiont isolated from Aeschynomene indica (Indian jointvetch), harbours photosynthesis, nitrogen fixation and nitrous oxide (N2O) reductase genes.</title>
        <authorList>
            <person name="Bromfield E.S.P."/>
            <person name="Cloutier S."/>
        </authorList>
    </citation>
    <scope>NUCLEOTIDE SEQUENCE</scope>
    <source>
        <strain evidence="1">A19</strain>
    </source>
</reference>
<dbReference type="RefSeq" id="WP_231326186.1">
    <property type="nucleotide sequence ID" value="NZ_CP088156.1"/>
</dbReference>
<evidence type="ECO:0008006" key="3">
    <source>
        <dbReference type="Google" id="ProtNLM"/>
    </source>
</evidence>
<organism evidence="1 2">
    <name type="scientific">Bradyrhizobium ontarionense</name>
    <dbReference type="NCBI Taxonomy" id="2898149"/>
    <lineage>
        <taxon>Bacteria</taxon>
        <taxon>Pseudomonadati</taxon>
        <taxon>Pseudomonadota</taxon>
        <taxon>Alphaproteobacteria</taxon>
        <taxon>Hyphomicrobiales</taxon>
        <taxon>Nitrobacteraceae</taxon>
        <taxon>Bradyrhizobium</taxon>
    </lineage>
</organism>
<sequence>MSEASNGTEASNIQFLLEGELEEISFNPELPGGLHFTDESTGIKIKLFPRNPAIDPFRPLVFQAETSAPASHSAKRFITSLGARKFETYDRMPITLPYHRGERTLIDAHGNLSEGFGVPFELYPPEVQNLFESVKSTLSSKAERFVRLLRWQQSIDGPHWIFSRSHSSLYWSTEGGSYHLVRARAQEKTFEGPAGIEWKEEDQADLKSAWDNGTAEEGIAHELLREARALRGNSPRSAYIVAISALEVGVKTYLGNLSPEMQWLLAELPSPPIHKILRSYIPELHASRGRPVNYWDKLKPVFKRVEQYATTRNKLIHTGAIEIKPDDLTSCLNDVSDILYLFDYLHGYEWAKHNLSHKLLSTLGWPASRRKRTIIKWLANPI</sequence>
<name>A0ABY3RGX3_9BRAD</name>
<evidence type="ECO:0000313" key="1">
    <source>
        <dbReference type="EMBL" id="UFZ06729.1"/>
    </source>
</evidence>
<proteinExistence type="predicted"/>
<keyword evidence="2" id="KW-1185">Reference proteome</keyword>
<evidence type="ECO:0000313" key="2">
    <source>
        <dbReference type="Proteomes" id="UP001431010"/>
    </source>
</evidence>
<gene>
    <name evidence="1" type="ORF">LQG66_10695</name>
</gene>